<dbReference type="GO" id="GO:0008270">
    <property type="term" value="F:zinc ion binding"/>
    <property type="evidence" value="ECO:0007669"/>
    <property type="project" value="UniProtKB-KW"/>
</dbReference>
<dbReference type="Gene3D" id="3.30.160.60">
    <property type="entry name" value="Classic Zinc Finger"/>
    <property type="match status" value="2"/>
</dbReference>
<dbReference type="Pfam" id="PF00096">
    <property type="entry name" value="zf-C2H2"/>
    <property type="match status" value="2"/>
</dbReference>
<dbReference type="GO" id="GO:0000976">
    <property type="term" value="F:transcription cis-regulatory region binding"/>
    <property type="evidence" value="ECO:0007669"/>
    <property type="project" value="InterPro"/>
</dbReference>
<dbReference type="PANTHER" id="PTHR46664:SF1">
    <property type="entry name" value="ATM INTERACTOR"/>
    <property type="match status" value="1"/>
</dbReference>
<keyword evidence="1" id="KW-0479">Metal-binding</keyword>
<feature type="domain" description="C2H2-type" evidence="3">
    <location>
        <begin position="126"/>
        <end position="155"/>
    </location>
</feature>
<reference evidence="4" key="2">
    <citation type="journal article" date="2014" name="BMC Genomics">
        <title>A genomic perspective to assessing quality of mass-reared SIT flies used in Mediterranean fruit fly (Ceratitis capitata) eradication in California.</title>
        <authorList>
            <person name="Calla B."/>
            <person name="Hall B."/>
            <person name="Hou S."/>
            <person name="Geib S.M."/>
        </authorList>
    </citation>
    <scope>NUCLEOTIDE SEQUENCE</scope>
</reference>
<dbReference type="EMBL" id="GAMC01002632">
    <property type="protein sequence ID" value="JAC03924.1"/>
    <property type="molecule type" value="mRNA"/>
</dbReference>
<dbReference type="SMART" id="SM00355">
    <property type="entry name" value="ZnF_C2H2"/>
    <property type="match status" value="4"/>
</dbReference>
<dbReference type="SUPFAM" id="SSF57667">
    <property type="entry name" value="beta-beta-alpha zinc fingers"/>
    <property type="match status" value="1"/>
</dbReference>
<dbReference type="InterPro" id="IPR013087">
    <property type="entry name" value="Znf_C2H2_type"/>
</dbReference>
<dbReference type="InterPro" id="IPR036236">
    <property type="entry name" value="Znf_C2H2_sf"/>
</dbReference>
<name>W8C3T1_CERCA</name>
<feature type="domain" description="C2H2-type" evidence="3">
    <location>
        <begin position="19"/>
        <end position="48"/>
    </location>
</feature>
<dbReference type="GO" id="GO:0005634">
    <property type="term" value="C:nucleus"/>
    <property type="evidence" value="ECO:0007669"/>
    <property type="project" value="TreeGrafter"/>
</dbReference>
<dbReference type="InterPro" id="IPR055303">
    <property type="entry name" value="ATMIN"/>
</dbReference>
<reference evidence="4" key="1">
    <citation type="submission" date="2013-07" db="EMBL/GenBank/DDBJ databases">
        <authorList>
            <person name="Geib S."/>
        </authorList>
    </citation>
    <scope>NUCLEOTIDE SEQUENCE</scope>
</reference>
<keyword evidence="1" id="KW-0863">Zinc-finger</keyword>
<sequence>MEAAHYTPPVDELLPEREISCTYSGCGSIFKNVGNLDMHMKRHHGVEPLKKFNFDGAHYFFHCPKVQCAYHEKHVAKMYFKSLKYLRQHFKKVHMAKTIVCDRCGKAFISAGQLKVHTEKLCGVLFTCNECGWNYNSKEALLTHGKRKGHNVRDYQLIKIKHPKIEAENKSNDRETQTEELVIKPVEKIVSTSTNVKESNMSPVRDVSTNTHSKTEIPLPRHIETQTDSLLIDSSHHTTLNSLNVPIDNTLNSGPLLPPSNHTYTQTYDDLFTDSLLCFSDIQTQTNWSSFPDAVTDSPTVEEISRHPYNAHNIGTCTRCASDELLVSTETQTSFTQCLLESRTANGDTEVGNFSNLYQTQHTQTCDMLLGALFGAQESDLIGGFQSTYTQT</sequence>
<dbReference type="OrthoDB" id="6354171at2759"/>
<organism evidence="4">
    <name type="scientific">Ceratitis capitata</name>
    <name type="common">Mediterranean fruit fly</name>
    <name type="synonym">Tephritis capitata</name>
    <dbReference type="NCBI Taxonomy" id="7213"/>
    <lineage>
        <taxon>Eukaryota</taxon>
        <taxon>Metazoa</taxon>
        <taxon>Ecdysozoa</taxon>
        <taxon>Arthropoda</taxon>
        <taxon>Hexapoda</taxon>
        <taxon>Insecta</taxon>
        <taxon>Pterygota</taxon>
        <taxon>Neoptera</taxon>
        <taxon>Endopterygota</taxon>
        <taxon>Diptera</taxon>
        <taxon>Brachycera</taxon>
        <taxon>Muscomorpha</taxon>
        <taxon>Tephritoidea</taxon>
        <taxon>Tephritidae</taxon>
        <taxon>Ceratitis</taxon>
        <taxon>Ceratitis</taxon>
    </lineage>
</organism>
<dbReference type="PANTHER" id="PTHR46664">
    <property type="entry name" value="ATM INTERACTOR"/>
    <property type="match status" value="1"/>
</dbReference>
<dbReference type="PROSITE" id="PS00028">
    <property type="entry name" value="ZINC_FINGER_C2H2_1"/>
    <property type="match status" value="2"/>
</dbReference>
<dbReference type="AlphaFoldDB" id="W8C3T1"/>
<gene>
    <name evidence="4" type="primary">ATMIN</name>
</gene>
<feature type="compositionally biased region" description="Polar residues" evidence="2">
    <location>
        <begin position="194"/>
        <end position="212"/>
    </location>
</feature>
<keyword evidence="1" id="KW-0862">Zinc</keyword>
<dbReference type="GeneID" id="101459757"/>
<dbReference type="GO" id="GO:0045944">
    <property type="term" value="P:positive regulation of transcription by RNA polymerase II"/>
    <property type="evidence" value="ECO:0007669"/>
    <property type="project" value="InterPro"/>
</dbReference>
<dbReference type="PROSITE" id="PS50157">
    <property type="entry name" value="ZINC_FINGER_C2H2_2"/>
    <property type="match status" value="2"/>
</dbReference>
<dbReference type="GO" id="GO:0000981">
    <property type="term" value="F:DNA-binding transcription factor activity, RNA polymerase II-specific"/>
    <property type="evidence" value="ECO:0007669"/>
    <property type="project" value="TreeGrafter"/>
</dbReference>
<protein>
    <submittedName>
        <fullName evidence="4">ATM interactor</fullName>
    </submittedName>
</protein>
<evidence type="ECO:0000256" key="1">
    <source>
        <dbReference type="PROSITE-ProRule" id="PRU00042"/>
    </source>
</evidence>
<evidence type="ECO:0000313" key="4">
    <source>
        <dbReference type="EMBL" id="JAC03924.1"/>
    </source>
</evidence>
<accession>W8C3T1</accession>
<evidence type="ECO:0000256" key="2">
    <source>
        <dbReference type="SAM" id="MobiDB-lite"/>
    </source>
</evidence>
<proteinExistence type="evidence at transcript level"/>
<feature type="region of interest" description="Disordered" evidence="2">
    <location>
        <begin position="194"/>
        <end position="214"/>
    </location>
</feature>
<evidence type="ECO:0000259" key="3">
    <source>
        <dbReference type="PROSITE" id="PS50157"/>
    </source>
</evidence>
<dbReference type="KEGG" id="ccat:101459757"/>